<feature type="domain" description="Adenylosuccinate lyase C-terminal" evidence="3">
    <location>
        <begin position="345"/>
        <end position="453"/>
    </location>
</feature>
<sequence length="478" mass="53129">MSASNDVYQTPLNSRYSKLGLPISDEAIEQMKAHLTIQDEEFKVAAEEEKRRRHDVMAHVHAYGQVAPAAAGIIHWGATSCYCTDNADLIFLRDGLDILIPKLAVVIDKLSAFAKQYKDLPCLGFTHGQPAQLVTVGKRASLWIQDLLMDLKNLERARDDLRFRGVKGTTGTQASFLQIFEGNHDKVEQLDELVTEKAGFKSAYIISAQTYSRKIDVDVGNALGSFGSTCERIGIDIRHLAMLKEVEEPFEKDQIGSSAMAYKRNPMRSERLCSLGRHLQNLPKDALDTYSAQWFERSLDDSAIRRISIPELFLSADACLILLNNVTSGFVVYPEVIRRHVNDELPFMATENIIMACVKKGLSRQDAHEEIRTSRGPQSSPTLASPNLTTSCATTGVLSHQAADNVKKLGLNNDLLDRVRRTAFFAPILDELDALLDPSTFVGRAPQQVEKFLSTEVKEALKPYEAQVAKAETSALYV</sequence>
<dbReference type="InterPro" id="IPR004769">
    <property type="entry name" value="Pur_lyase"/>
</dbReference>
<dbReference type="InterPro" id="IPR008948">
    <property type="entry name" value="L-Aspartase-like"/>
</dbReference>
<evidence type="ECO:0000256" key="2">
    <source>
        <dbReference type="SAM" id="MobiDB-lite"/>
    </source>
</evidence>
<dbReference type="InterPro" id="IPR000362">
    <property type="entry name" value="Fumarate_lyase_fam"/>
</dbReference>
<dbReference type="UniPathway" id="UPA00075">
    <property type="reaction ID" value="UER00336"/>
</dbReference>
<feature type="region of interest" description="Disordered" evidence="2">
    <location>
        <begin position="367"/>
        <end position="386"/>
    </location>
</feature>
<gene>
    <name evidence="4" type="ORF">RIB2604_02102720</name>
</gene>
<dbReference type="CDD" id="cd03302">
    <property type="entry name" value="Adenylsuccinate_lyase_2"/>
    <property type="match status" value="1"/>
</dbReference>
<dbReference type="PRINTS" id="PR00149">
    <property type="entry name" value="FUMRATELYASE"/>
</dbReference>
<dbReference type="PANTHER" id="PTHR43172">
    <property type="entry name" value="ADENYLOSUCCINATE LYASE"/>
    <property type="match status" value="1"/>
</dbReference>
<dbReference type="Proteomes" id="UP000075230">
    <property type="component" value="Unassembled WGS sequence"/>
</dbReference>
<dbReference type="Pfam" id="PF00206">
    <property type="entry name" value="Lyase_1"/>
    <property type="match status" value="1"/>
</dbReference>
<dbReference type="GO" id="GO:0005829">
    <property type="term" value="C:cytosol"/>
    <property type="evidence" value="ECO:0007669"/>
    <property type="project" value="TreeGrafter"/>
</dbReference>
<reference evidence="5" key="2">
    <citation type="submission" date="2016-02" db="EMBL/GenBank/DDBJ databases">
        <title>Genome sequencing of Aspergillus luchuensis NBRC 4314.</title>
        <authorList>
            <person name="Yamada O."/>
        </authorList>
    </citation>
    <scope>NUCLEOTIDE SEQUENCE [LARGE SCALE GENOMIC DNA]</scope>
    <source>
        <strain evidence="5">RIB 2604</strain>
    </source>
</reference>
<dbReference type="PANTHER" id="PTHR43172:SF1">
    <property type="entry name" value="ADENYLOSUCCINATE LYASE"/>
    <property type="match status" value="1"/>
</dbReference>
<evidence type="ECO:0000256" key="1">
    <source>
        <dbReference type="ARBA" id="ARBA00023239"/>
    </source>
</evidence>
<dbReference type="NCBIfam" id="TIGR00928">
    <property type="entry name" value="purB"/>
    <property type="match status" value="1"/>
</dbReference>
<organism evidence="4 5">
    <name type="scientific">Aspergillus kawachii</name>
    <name type="common">White koji mold</name>
    <name type="synonym">Aspergillus awamori var. kawachi</name>
    <dbReference type="NCBI Taxonomy" id="1069201"/>
    <lineage>
        <taxon>Eukaryota</taxon>
        <taxon>Fungi</taxon>
        <taxon>Dikarya</taxon>
        <taxon>Ascomycota</taxon>
        <taxon>Pezizomycotina</taxon>
        <taxon>Eurotiomycetes</taxon>
        <taxon>Eurotiomycetidae</taxon>
        <taxon>Eurotiales</taxon>
        <taxon>Aspergillaceae</taxon>
        <taxon>Aspergillus</taxon>
        <taxon>Aspergillus subgen. Circumdati</taxon>
    </lineage>
</organism>
<comment type="caution">
    <text evidence="4">The sequence shown here is derived from an EMBL/GenBank/DDBJ whole genome shotgun (WGS) entry which is preliminary data.</text>
</comment>
<evidence type="ECO:0000313" key="5">
    <source>
        <dbReference type="Proteomes" id="UP000075230"/>
    </source>
</evidence>
<feature type="compositionally biased region" description="Polar residues" evidence="2">
    <location>
        <begin position="375"/>
        <end position="386"/>
    </location>
</feature>
<keyword evidence="1 4" id="KW-0456">Lyase</keyword>
<dbReference type="SUPFAM" id="SSF48557">
    <property type="entry name" value="L-aspartase-like"/>
    <property type="match status" value="1"/>
</dbReference>
<dbReference type="InterPro" id="IPR019468">
    <property type="entry name" value="AdenyloSucc_lyase_C"/>
</dbReference>
<dbReference type="InterPro" id="IPR020557">
    <property type="entry name" value="Fumarate_lyase_CS"/>
</dbReference>
<dbReference type="GO" id="GO:0070626">
    <property type="term" value="F:(S)-2-(5-amino-1-(5-phospho-D-ribosyl)imidazole-4-carboxamido) succinate lyase (fumarate-forming) activity"/>
    <property type="evidence" value="ECO:0007669"/>
    <property type="project" value="TreeGrafter"/>
</dbReference>
<dbReference type="VEuPathDB" id="FungiDB:ASPFODRAFT_39033"/>
<dbReference type="SMART" id="SM00998">
    <property type="entry name" value="ADSL_C"/>
    <property type="match status" value="1"/>
</dbReference>
<dbReference type="EMBL" id="BCWF01000021">
    <property type="protein sequence ID" value="GAT26592.1"/>
    <property type="molecule type" value="Genomic_DNA"/>
</dbReference>
<reference evidence="4 5" key="1">
    <citation type="journal article" date="2016" name="DNA Res.">
        <title>Genome sequence of Aspergillus luchuensis NBRC 4314.</title>
        <authorList>
            <person name="Yamada O."/>
            <person name="Machida M."/>
            <person name="Hosoyama A."/>
            <person name="Goto M."/>
            <person name="Takahashi T."/>
            <person name="Futagami T."/>
            <person name="Yamagata Y."/>
            <person name="Takeuchi M."/>
            <person name="Kobayashi T."/>
            <person name="Koike H."/>
            <person name="Abe K."/>
            <person name="Asai K."/>
            <person name="Arita M."/>
            <person name="Fujita N."/>
            <person name="Fukuda K."/>
            <person name="Higa K."/>
            <person name="Horikawa H."/>
            <person name="Ishikawa T."/>
            <person name="Jinno K."/>
            <person name="Kato Y."/>
            <person name="Kirimura K."/>
            <person name="Mizutani O."/>
            <person name="Nakasone K."/>
            <person name="Sano M."/>
            <person name="Shiraishi Y."/>
            <person name="Tsukahara M."/>
            <person name="Gomi K."/>
        </authorList>
    </citation>
    <scope>NUCLEOTIDE SEQUENCE [LARGE SCALE GENOMIC DNA]</scope>
    <source>
        <strain evidence="4 5">RIB 2604</strain>
    </source>
</reference>
<dbReference type="UniPathway" id="UPA00074">
    <property type="reaction ID" value="UER00132"/>
</dbReference>
<accession>A0A146FMU8</accession>
<dbReference type="Gene3D" id="1.10.275.60">
    <property type="match status" value="1"/>
</dbReference>
<dbReference type="AlphaFoldDB" id="A0A146FMU8"/>
<dbReference type="Gene3D" id="1.10.40.30">
    <property type="entry name" value="Fumarase/aspartase (C-terminal domain)"/>
    <property type="match status" value="1"/>
</dbReference>
<protein>
    <submittedName>
        <fullName evidence="4">Adenylosuccinate lyase</fullName>
    </submittedName>
</protein>
<dbReference type="Gene3D" id="1.20.200.10">
    <property type="entry name" value="Fumarase/aspartase (Central domain)"/>
    <property type="match status" value="1"/>
</dbReference>
<dbReference type="PROSITE" id="PS00163">
    <property type="entry name" value="FUMARATE_LYASES"/>
    <property type="match status" value="1"/>
</dbReference>
<dbReference type="InterPro" id="IPR022761">
    <property type="entry name" value="Fumarate_lyase_N"/>
</dbReference>
<dbReference type="GO" id="GO:0004018">
    <property type="term" value="F:N6-(1,2-dicarboxyethyl)AMP AMP-lyase (fumarate-forming) activity"/>
    <property type="evidence" value="ECO:0007669"/>
    <property type="project" value="InterPro"/>
</dbReference>
<evidence type="ECO:0000259" key="3">
    <source>
        <dbReference type="SMART" id="SM00998"/>
    </source>
</evidence>
<name>A0A146FMU8_ASPKA</name>
<dbReference type="GO" id="GO:0044208">
    <property type="term" value="P:'de novo' AMP biosynthetic process"/>
    <property type="evidence" value="ECO:0007669"/>
    <property type="project" value="UniProtKB-UniPathway"/>
</dbReference>
<dbReference type="GO" id="GO:0006189">
    <property type="term" value="P:'de novo' IMP biosynthetic process"/>
    <property type="evidence" value="ECO:0007669"/>
    <property type="project" value="UniProtKB-UniPathway"/>
</dbReference>
<proteinExistence type="predicted"/>
<evidence type="ECO:0000313" key="4">
    <source>
        <dbReference type="EMBL" id="GAT26592.1"/>
    </source>
</evidence>